<dbReference type="GO" id="GO:0035556">
    <property type="term" value="P:intracellular signal transduction"/>
    <property type="evidence" value="ECO:0007669"/>
    <property type="project" value="InterPro"/>
</dbReference>
<evidence type="ECO:0000256" key="9">
    <source>
        <dbReference type="ARBA" id="ARBA00023134"/>
    </source>
</evidence>
<dbReference type="KEGG" id="spu:582837"/>
<dbReference type="FunFam" id="1.10.510.10:FF:002869">
    <property type="entry name" value="Guanylate cyclase"/>
    <property type="match status" value="1"/>
</dbReference>
<dbReference type="PROSITE" id="PS50011">
    <property type="entry name" value="PROTEIN_KINASE_DOM"/>
    <property type="match status" value="1"/>
</dbReference>
<keyword evidence="7" id="KW-0547">Nucleotide-binding</keyword>
<evidence type="ECO:0000256" key="10">
    <source>
        <dbReference type="ARBA" id="ARBA00023136"/>
    </source>
</evidence>
<name>A0A7M7PQN9_STRPU</name>
<dbReference type="Gene3D" id="3.30.70.1230">
    <property type="entry name" value="Nucleotide cyclase"/>
    <property type="match status" value="1"/>
</dbReference>
<dbReference type="PROSITE" id="PS00452">
    <property type="entry name" value="GUANYLATE_CYCLASE_1"/>
    <property type="match status" value="1"/>
</dbReference>
<accession>A0A7M7PQN9</accession>
<dbReference type="Gene3D" id="3.40.50.2300">
    <property type="match status" value="2"/>
</dbReference>
<comment type="similarity">
    <text evidence="15">Belongs to the adenylyl cyclase class-4/guanylyl cyclase family.</text>
</comment>
<dbReference type="SMART" id="SM00044">
    <property type="entry name" value="CYCc"/>
    <property type="match status" value="1"/>
</dbReference>
<evidence type="ECO:0000256" key="6">
    <source>
        <dbReference type="ARBA" id="ARBA00022729"/>
    </source>
</evidence>
<dbReference type="GO" id="GO:0005886">
    <property type="term" value="C:plasma membrane"/>
    <property type="evidence" value="ECO:0000318"/>
    <property type="project" value="GO_Central"/>
</dbReference>
<dbReference type="OrthoDB" id="60033at2759"/>
<proteinExistence type="inferred from homology"/>
<dbReference type="InterPro" id="IPR018297">
    <property type="entry name" value="A/G_cyclase_CS"/>
</dbReference>
<dbReference type="SUPFAM" id="SSF55073">
    <property type="entry name" value="Nucleotide cyclase"/>
    <property type="match status" value="1"/>
</dbReference>
<dbReference type="GO" id="GO:0004383">
    <property type="term" value="F:guanylate cyclase activity"/>
    <property type="evidence" value="ECO:0000318"/>
    <property type="project" value="GO_Central"/>
</dbReference>
<keyword evidence="14 16" id="KW-0141">cGMP biosynthesis</keyword>
<dbReference type="RefSeq" id="XP_030853875.1">
    <property type="nucleotide sequence ID" value="XM_030998015.1"/>
</dbReference>
<dbReference type="SUPFAM" id="SSF56112">
    <property type="entry name" value="Protein kinase-like (PK-like)"/>
    <property type="match status" value="1"/>
</dbReference>
<feature type="domain" description="Guanylate cyclase" evidence="19">
    <location>
        <begin position="846"/>
        <end position="976"/>
    </location>
</feature>
<dbReference type="PRINTS" id="PR00255">
    <property type="entry name" value="NATPEPTIDER"/>
</dbReference>
<keyword evidence="11" id="KW-0675">Receptor</keyword>
<comment type="subcellular location">
    <subcellularLocation>
        <location evidence="2">Cell membrane</location>
        <topology evidence="2">Single-pass type I membrane protein</topology>
    </subcellularLocation>
</comment>
<organism evidence="20 21">
    <name type="scientific">Strongylocentrotus purpuratus</name>
    <name type="common">Purple sea urchin</name>
    <dbReference type="NCBI Taxonomy" id="7668"/>
    <lineage>
        <taxon>Eukaryota</taxon>
        <taxon>Metazoa</taxon>
        <taxon>Echinodermata</taxon>
        <taxon>Eleutherozoa</taxon>
        <taxon>Echinozoa</taxon>
        <taxon>Echinoidea</taxon>
        <taxon>Euechinoidea</taxon>
        <taxon>Echinacea</taxon>
        <taxon>Camarodonta</taxon>
        <taxon>Echinidea</taxon>
        <taxon>Strongylocentrotidae</taxon>
        <taxon>Strongylocentrotus</taxon>
    </lineage>
</organism>
<dbReference type="PROSITE" id="PS50125">
    <property type="entry name" value="GUANYLATE_CYCLASE_2"/>
    <property type="match status" value="1"/>
</dbReference>
<dbReference type="FunFam" id="3.30.200.20:FF:001106">
    <property type="entry name" value="Guanylate cyclase"/>
    <property type="match status" value="1"/>
</dbReference>
<dbReference type="Pfam" id="PF01094">
    <property type="entry name" value="ANF_receptor"/>
    <property type="match status" value="1"/>
</dbReference>
<dbReference type="GO" id="GO:0017046">
    <property type="term" value="F:peptide hormone binding"/>
    <property type="evidence" value="ECO:0000318"/>
    <property type="project" value="GO_Central"/>
</dbReference>
<evidence type="ECO:0000256" key="17">
    <source>
        <dbReference type="SAM" id="Phobius"/>
    </source>
</evidence>
<dbReference type="PANTHER" id="PTHR11920">
    <property type="entry name" value="GUANYLYL CYCLASE"/>
    <property type="match status" value="1"/>
</dbReference>
<reference evidence="21" key="1">
    <citation type="submission" date="2015-02" db="EMBL/GenBank/DDBJ databases">
        <title>Genome sequencing for Strongylocentrotus purpuratus.</title>
        <authorList>
            <person name="Murali S."/>
            <person name="Liu Y."/>
            <person name="Vee V."/>
            <person name="English A."/>
            <person name="Wang M."/>
            <person name="Skinner E."/>
            <person name="Han Y."/>
            <person name="Muzny D.M."/>
            <person name="Worley K.C."/>
            <person name="Gibbs R.A."/>
        </authorList>
    </citation>
    <scope>NUCLEOTIDE SEQUENCE</scope>
</reference>
<evidence type="ECO:0000256" key="15">
    <source>
        <dbReference type="RuleBase" id="RU000405"/>
    </source>
</evidence>
<keyword evidence="9" id="KW-0342">GTP-binding</keyword>
<dbReference type="InterPro" id="IPR050401">
    <property type="entry name" value="Cyclic_nucleotide_synthase"/>
</dbReference>
<sequence>MTAILLALLLTGPPHNLNEIHLRPAIDIAFEKVNNGAARGLYLNFSMSYVFRETGPDCGRPVMEAPAVAAELYRRYSLDGILGSPCSYETVGIADLAAYWNLPVVTGVSTSAVLDDKSRYRTLTRTSFKTGVLAKAVVAFFEEYEWRQFALVWQYPGYSSLIAIAMKELMETQENVTMYEFDLRDYGSIKDALDAAAAVSRSSLFTMINALLFSLTAVIILSAQGELVREAMLHAFDTGLVDGEYAFVSIEPFSNTLVFGDDNWKQNDGRDDDAKKAYESLLIFRLFKPQTDEYRAFQRELERREILDYNWTRPDPDHNNYFASAFHDAVILYSLAVNETLAEGGNISDGYVITRKMWGRSFKGISGTVTINENGDRSGDYSLWDMTNTEDGTFEVLANYYGETGVIETTGVKPVWPGGGIGPPRDAPECGFENELCQSNELPILGLVGIVAVVVVLAAAGILFVIYRKHRLDAELMSMSWKVAWEELIFEEIGKSVATATSGSRALSSKRSMNEEIQDGGQIFATVARYKGRMVMVKKIGQSKIDLNRRVLMELRNMRNLEHTNVVRFVGACVDPPDQAILTEYCPRGSLQDILENDQLKLDWMFRQSLLMDAVRGLNYIHDSVIGVHGRLTSSNCVVDGRFVLKITDFGIPSFRNSNKYEDNNYKLLWRAPERLRDPSSLPSKEGDLYALGIIMLEIGTRCGPFDEERKVMDTDGILETLKSTSSQPPFRPSVPEAAWNPVIKDLMKRCWAENPGDRPTASALQTALKKINKGTSSGGNILDNLLNRMEQYATNLESLVEERTAAFLEEKKRSETLLYEVLPRSVAEQLKQGKSVDPESYENVTIFFSDIVGFTSLSSQSTPLEVVALLNDLYTCFDSIIANFDVYKVETIGDAYMVVSGLPIRNGFAHAREIAQMSLALLGAVTSFKIRHRPDEQLKLRAGIHSGPCVAGVIGVKMPRYCLFGDTVNTTSRMESTGEALKIHTSLTCKTILDKFQIFVLELRGLVEMKGKGQQTTFWLLSQKDNDKG</sequence>
<evidence type="ECO:0000256" key="11">
    <source>
        <dbReference type="ARBA" id="ARBA00023170"/>
    </source>
</evidence>
<dbReference type="PANTHER" id="PTHR11920:SF494">
    <property type="entry name" value="ATRIAL NATRIURETIC PEPTIDE RECEPTOR 2"/>
    <property type="match status" value="1"/>
</dbReference>
<feature type="domain" description="Protein kinase" evidence="18">
    <location>
        <begin position="491"/>
        <end position="769"/>
    </location>
</feature>
<dbReference type="Pfam" id="PF00211">
    <property type="entry name" value="Guanylate_cyc"/>
    <property type="match status" value="1"/>
</dbReference>
<keyword evidence="5 17" id="KW-0812">Transmembrane</keyword>
<evidence type="ECO:0000313" key="20">
    <source>
        <dbReference type="EnsemblMetazoa" id="XP_030853875"/>
    </source>
</evidence>
<dbReference type="GO" id="GO:0006182">
    <property type="term" value="P:cGMP biosynthetic process"/>
    <property type="evidence" value="ECO:0000318"/>
    <property type="project" value="GO_Central"/>
</dbReference>
<keyword evidence="21" id="KW-1185">Reference proteome</keyword>
<evidence type="ECO:0000256" key="16">
    <source>
        <dbReference type="RuleBase" id="RU003431"/>
    </source>
</evidence>
<dbReference type="InterPro" id="IPR028082">
    <property type="entry name" value="Peripla_BP_I"/>
</dbReference>
<dbReference type="InterPro" id="IPR011009">
    <property type="entry name" value="Kinase-like_dom_sf"/>
</dbReference>
<dbReference type="InterPro" id="IPR001245">
    <property type="entry name" value="Ser-Thr/Tyr_kinase_cat_dom"/>
</dbReference>
<evidence type="ECO:0000256" key="5">
    <source>
        <dbReference type="ARBA" id="ARBA00022692"/>
    </source>
</evidence>
<dbReference type="InterPro" id="IPR001170">
    <property type="entry name" value="ANPR/GUC"/>
</dbReference>
<evidence type="ECO:0000256" key="12">
    <source>
        <dbReference type="ARBA" id="ARBA00023180"/>
    </source>
</evidence>
<comment type="catalytic activity">
    <reaction evidence="1 16">
        <text>GTP = 3',5'-cyclic GMP + diphosphate</text>
        <dbReference type="Rhea" id="RHEA:13665"/>
        <dbReference type="ChEBI" id="CHEBI:33019"/>
        <dbReference type="ChEBI" id="CHEBI:37565"/>
        <dbReference type="ChEBI" id="CHEBI:57746"/>
        <dbReference type="EC" id="4.6.1.2"/>
    </reaction>
</comment>
<keyword evidence="12" id="KW-0325">Glycoprotein</keyword>
<keyword evidence="6" id="KW-0732">Signal</keyword>
<dbReference type="GeneID" id="582837"/>
<dbReference type="InParanoid" id="A0A7M7PQN9"/>
<dbReference type="GO" id="GO:0005524">
    <property type="term" value="F:ATP binding"/>
    <property type="evidence" value="ECO:0007669"/>
    <property type="project" value="InterPro"/>
</dbReference>
<dbReference type="EC" id="4.6.1.2" evidence="3 16"/>
<dbReference type="GO" id="GO:0004672">
    <property type="term" value="F:protein kinase activity"/>
    <property type="evidence" value="ECO:0007669"/>
    <property type="project" value="InterPro"/>
</dbReference>
<dbReference type="AlphaFoldDB" id="A0A7M7PQN9"/>
<evidence type="ECO:0000256" key="3">
    <source>
        <dbReference type="ARBA" id="ARBA00012202"/>
    </source>
</evidence>
<dbReference type="OMA" id="CGPFDEE"/>
<keyword evidence="8 17" id="KW-1133">Transmembrane helix</keyword>
<evidence type="ECO:0000256" key="14">
    <source>
        <dbReference type="ARBA" id="ARBA00023293"/>
    </source>
</evidence>
<evidence type="ECO:0000259" key="18">
    <source>
        <dbReference type="PROSITE" id="PS50011"/>
    </source>
</evidence>
<dbReference type="GO" id="GO:0016941">
    <property type="term" value="F:natriuretic peptide receptor activity"/>
    <property type="evidence" value="ECO:0000318"/>
    <property type="project" value="GO_Central"/>
</dbReference>
<dbReference type="CDD" id="cd14042">
    <property type="entry name" value="PK_GC-A_B"/>
    <property type="match status" value="1"/>
</dbReference>
<dbReference type="CDD" id="cd07302">
    <property type="entry name" value="CHD"/>
    <property type="match status" value="1"/>
</dbReference>
<evidence type="ECO:0000259" key="19">
    <source>
        <dbReference type="PROSITE" id="PS50125"/>
    </source>
</evidence>
<dbReference type="Proteomes" id="UP000007110">
    <property type="component" value="Unassembled WGS sequence"/>
</dbReference>
<keyword evidence="10 17" id="KW-0472">Membrane</keyword>
<feature type="transmembrane region" description="Helical" evidence="17">
    <location>
        <begin position="444"/>
        <end position="467"/>
    </location>
</feature>
<keyword evidence="13 15" id="KW-0456">Lyase</keyword>
<keyword evidence="4" id="KW-1003">Cell membrane</keyword>
<dbReference type="Pfam" id="PF07714">
    <property type="entry name" value="PK_Tyr_Ser-Thr"/>
    <property type="match status" value="1"/>
</dbReference>
<dbReference type="GO" id="GO:0005525">
    <property type="term" value="F:GTP binding"/>
    <property type="evidence" value="ECO:0007669"/>
    <property type="project" value="UniProtKB-KW"/>
</dbReference>
<protein>
    <recommendedName>
        <fullName evidence="3 16">Guanylate cyclase</fullName>
        <ecNumber evidence="3 16">4.6.1.2</ecNumber>
    </recommendedName>
</protein>
<evidence type="ECO:0000256" key="7">
    <source>
        <dbReference type="ARBA" id="ARBA00022741"/>
    </source>
</evidence>
<evidence type="ECO:0000256" key="13">
    <source>
        <dbReference type="ARBA" id="ARBA00023239"/>
    </source>
</evidence>
<dbReference type="EnsemblMetazoa" id="XM_030998015">
    <property type="protein sequence ID" value="XP_030853875"/>
    <property type="gene ID" value="LOC582837"/>
</dbReference>
<evidence type="ECO:0000256" key="8">
    <source>
        <dbReference type="ARBA" id="ARBA00022989"/>
    </source>
</evidence>
<evidence type="ECO:0000256" key="1">
    <source>
        <dbReference type="ARBA" id="ARBA00001436"/>
    </source>
</evidence>
<dbReference type="InterPro" id="IPR029787">
    <property type="entry name" value="Nucleotide_cyclase"/>
</dbReference>
<dbReference type="InterPro" id="IPR001828">
    <property type="entry name" value="ANF_lig-bd_rcpt"/>
</dbReference>
<evidence type="ECO:0000313" key="21">
    <source>
        <dbReference type="Proteomes" id="UP000007110"/>
    </source>
</evidence>
<evidence type="ECO:0000256" key="4">
    <source>
        <dbReference type="ARBA" id="ARBA00022475"/>
    </source>
</evidence>
<dbReference type="Gene3D" id="1.10.510.10">
    <property type="entry name" value="Transferase(Phosphotransferase) domain 1"/>
    <property type="match status" value="1"/>
</dbReference>
<dbReference type="InterPro" id="IPR000719">
    <property type="entry name" value="Prot_kinase_dom"/>
</dbReference>
<dbReference type="InterPro" id="IPR001054">
    <property type="entry name" value="A/G_cyclase"/>
</dbReference>
<dbReference type="SUPFAM" id="SSF53822">
    <property type="entry name" value="Periplasmic binding protein-like I"/>
    <property type="match status" value="1"/>
</dbReference>
<dbReference type="FunFam" id="3.30.70.1230:FF:000004">
    <property type="entry name" value="Guanylate cyclase"/>
    <property type="match status" value="1"/>
</dbReference>
<reference evidence="20" key="2">
    <citation type="submission" date="2021-01" db="UniProtKB">
        <authorList>
            <consortium name="EnsemblMetazoa"/>
        </authorList>
    </citation>
    <scope>IDENTIFICATION</scope>
</reference>
<dbReference type="GO" id="GO:0007168">
    <property type="term" value="P:receptor guanylyl cyclase signaling pathway"/>
    <property type="evidence" value="ECO:0000318"/>
    <property type="project" value="GO_Central"/>
</dbReference>
<evidence type="ECO:0000256" key="2">
    <source>
        <dbReference type="ARBA" id="ARBA00004251"/>
    </source>
</evidence>